<organism evidence="8 9">
    <name type="scientific">Gordonia insulae</name>
    <dbReference type="NCBI Taxonomy" id="2420509"/>
    <lineage>
        <taxon>Bacteria</taxon>
        <taxon>Bacillati</taxon>
        <taxon>Actinomycetota</taxon>
        <taxon>Actinomycetes</taxon>
        <taxon>Mycobacteriales</taxon>
        <taxon>Gordoniaceae</taxon>
        <taxon>Gordonia</taxon>
    </lineage>
</organism>
<proteinExistence type="inferred from homology"/>
<protein>
    <recommendedName>
        <fullName evidence="4">Nicotinate-nucleotide pyrophosphorylase [carboxylating]</fullName>
        <ecNumber evidence="3">2.4.2.19</ecNumber>
    </recommendedName>
</protein>
<feature type="domain" description="Quinolinate phosphoribosyl transferase C-terminal" evidence="7">
    <location>
        <begin position="1"/>
        <end position="122"/>
    </location>
</feature>
<evidence type="ECO:0000256" key="5">
    <source>
        <dbReference type="ARBA" id="ARBA00022676"/>
    </source>
</evidence>
<evidence type="ECO:0000259" key="7">
    <source>
        <dbReference type="Pfam" id="PF01729"/>
    </source>
</evidence>
<comment type="similarity">
    <text evidence="2">Belongs to the NadC/ModD family.</text>
</comment>
<accession>A0A3G8JH37</accession>
<dbReference type="InterPro" id="IPR013785">
    <property type="entry name" value="Aldolase_TIM"/>
</dbReference>
<dbReference type="EMBL" id="CP033972">
    <property type="protein sequence ID" value="AZG43759.1"/>
    <property type="molecule type" value="Genomic_DNA"/>
</dbReference>
<dbReference type="InterPro" id="IPR002638">
    <property type="entry name" value="Quinolinate_PRibosylTrfase_C"/>
</dbReference>
<dbReference type="InterPro" id="IPR027277">
    <property type="entry name" value="NadC/ModD"/>
</dbReference>
<dbReference type="SUPFAM" id="SSF51690">
    <property type="entry name" value="Nicotinate/Quinolinate PRTase C-terminal domain-like"/>
    <property type="match status" value="1"/>
</dbReference>
<dbReference type="Pfam" id="PF01729">
    <property type="entry name" value="QRPTase_C"/>
    <property type="match status" value="1"/>
</dbReference>
<dbReference type="GO" id="GO:0005737">
    <property type="term" value="C:cytoplasm"/>
    <property type="evidence" value="ECO:0007669"/>
    <property type="project" value="TreeGrafter"/>
</dbReference>
<dbReference type="Gene3D" id="3.20.20.70">
    <property type="entry name" value="Aldolase class I"/>
    <property type="match status" value="1"/>
</dbReference>
<evidence type="ECO:0000256" key="3">
    <source>
        <dbReference type="ARBA" id="ARBA00011944"/>
    </source>
</evidence>
<dbReference type="GO" id="GO:0004514">
    <property type="term" value="F:nicotinate-nucleotide diphosphorylase (carboxylating) activity"/>
    <property type="evidence" value="ECO:0007669"/>
    <property type="project" value="UniProtKB-EC"/>
</dbReference>
<keyword evidence="6 8" id="KW-0808">Transferase</keyword>
<name>A0A3G8JH37_9ACTN</name>
<evidence type="ECO:0000313" key="8">
    <source>
        <dbReference type="EMBL" id="AZG43759.1"/>
    </source>
</evidence>
<reference evidence="8 9" key="1">
    <citation type="submission" date="2018-11" db="EMBL/GenBank/DDBJ databases">
        <title>Gordonia insulae sp. nov., isolated from an island soil.</title>
        <authorList>
            <person name="Kim Y.S."/>
            <person name="Kim S.B."/>
        </authorList>
    </citation>
    <scope>NUCLEOTIDE SEQUENCE [LARGE SCALE GENOMIC DNA]</scope>
    <source>
        <strain evidence="8 9">MMS17-SY073</strain>
    </source>
</reference>
<dbReference type="AlphaFoldDB" id="A0A3G8JH37"/>
<keyword evidence="5 8" id="KW-0328">Glycosyltransferase</keyword>
<evidence type="ECO:0000256" key="6">
    <source>
        <dbReference type="ARBA" id="ARBA00022679"/>
    </source>
</evidence>
<gene>
    <name evidence="8" type="primary">nadC_2</name>
    <name evidence="8" type="ORF">D7316_00328</name>
</gene>
<sequence length="126" mass="13178">MGLGDAALIKDNHVVAAGSVSAALAAVRAAAPDLPVEVEVDSLAQLDEVLALEPQLVLLDNFALWETQMAVQRRDARSPQTKLESSGGLSLDMAEDYARTGVDYLAVGALTHSVTVLDLGLDIPTP</sequence>
<dbReference type="GO" id="GO:0034213">
    <property type="term" value="P:quinolinate catabolic process"/>
    <property type="evidence" value="ECO:0007669"/>
    <property type="project" value="TreeGrafter"/>
</dbReference>
<dbReference type="PANTHER" id="PTHR32179">
    <property type="entry name" value="NICOTINATE-NUCLEOTIDE PYROPHOSPHORYLASE [CARBOXYLATING]"/>
    <property type="match status" value="1"/>
</dbReference>
<dbReference type="Proteomes" id="UP000271469">
    <property type="component" value="Chromosome"/>
</dbReference>
<dbReference type="KEGG" id="gom:D7316_00328"/>
<dbReference type="EC" id="2.4.2.19" evidence="3"/>
<dbReference type="GO" id="GO:0009435">
    <property type="term" value="P:NAD+ biosynthetic process"/>
    <property type="evidence" value="ECO:0007669"/>
    <property type="project" value="InterPro"/>
</dbReference>
<evidence type="ECO:0000256" key="2">
    <source>
        <dbReference type="ARBA" id="ARBA00009400"/>
    </source>
</evidence>
<dbReference type="PANTHER" id="PTHR32179:SF3">
    <property type="entry name" value="NICOTINATE-NUCLEOTIDE PYROPHOSPHORYLASE [CARBOXYLATING]"/>
    <property type="match status" value="1"/>
</dbReference>
<evidence type="ECO:0000256" key="1">
    <source>
        <dbReference type="ARBA" id="ARBA00004893"/>
    </source>
</evidence>
<evidence type="ECO:0000313" key="9">
    <source>
        <dbReference type="Proteomes" id="UP000271469"/>
    </source>
</evidence>
<dbReference type="InterPro" id="IPR036068">
    <property type="entry name" value="Nicotinate_pribotase-like_C"/>
</dbReference>
<comment type="pathway">
    <text evidence="1">Cofactor biosynthesis; NAD(+) biosynthesis; nicotinate D-ribonucleotide from quinolinate: step 1/1.</text>
</comment>
<evidence type="ECO:0000256" key="4">
    <source>
        <dbReference type="ARBA" id="ARBA00020990"/>
    </source>
</evidence>
<dbReference type="FunFam" id="3.20.20.70:FF:000030">
    <property type="entry name" value="Nicotinate-nucleotide pyrophosphorylase, carboxylating"/>
    <property type="match status" value="1"/>
</dbReference>
<keyword evidence="9" id="KW-1185">Reference proteome</keyword>